<protein>
    <submittedName>
        <fullName evidence="1">Uncharacterized protein</fullName>
    </submittedName>
</protein>
<reference evidence="2" key="1">
    <citation type="submission" date="2018-04" db="EMBL/GenBank/DDBJ databases">
        <authorList>
            <person name="Cornet L."/>
        </authorList>
    </citation>
    <scope>NUCLEOTIDE SEQUENCE [LARGE SCALE GENOMIC DNA]</scope>
</reference>
<comment type="caution">
    <text evidence="1">The sequence shown here is derived from an EMBL/GenBank/DDBJ whole genome shotgun (WGS) entry which is preliminary data.</text>
</comment>
<evidence type="ECO:0000313" key="2">
    <source>
        <dbReference type="Proteomes" id="UP000249081"/>
    </source>
</evidence>
<dbReference type="EMBL" id="QBMN01000180">
    <property type="protein sequence ID" value="PZO35179.1"/>
    <property type="molecule type" value="Genomic_DNA"/>
</dbReference>
<name>A0A2W4VZI9_9CYAN</name>
<accession>A0A2W4VZI9</accession>
<reference evidence="1 2" key="2">
    <citation type="submission" date="2018-06" db="EMBL/GenBank/DDBJ databases">
        <title>Metagenomic assembly of (sub)arctic Cyanobacteria and their associated microbiome from non-axenic cultures.</title>
        <authorList>
            <person name="Baurain D."/>
        </authorList>
    </citation>
    <scope>NUCLEOTIDE SEQUENCE [LARGE SCALE GENOMIC DNA]</scope>
    <source>
        <strain evidence="1">ULC041bin1</strain>
    </source>
</reference>
<feature type="non-terminal residue" evidence="1">
    <location>
        <position position="225"/>
    </location>
</feature>
<evidence type="ECO:0000313" key="1">
    <source>
        <dbReference type="EMBL" id="PZO35179.1"/>
    </source>
</evidence>
<dbReference type="Proteomes" id="UP000249081">
    <property type="component" value="Unassembled WGS sequence"/>
</dbReference>
<gene>
    <name evidence="1" type="ORF">DCF17_19200</name>
</gene>
<sequence length="225" mass="23019">MAGLEETTGVHGHDGDKAEHSIRDVMSGILAAIALIQGRRVVVHEAAPSAVKKGDELSPLVSGIALGGAPDRLGLPAGPISAELGRVPEGLGPHPSSDLVVAPGSSPKVQREVQVRVGDSVLVTTEGTMAVDLMHHDQANPGFIDALQRAVEAQTLPADAPAVSVFRDGKLEFYRDGEQRVASPTFRREHDASVMDADVVESKPALAKAGLGSAGGAADGGPADA</sequence>
<organism evidence="1 2">
    <name type="scientific">Shackletoniella antarctica</name>
    <dbReference type="NCBI Taxonomy" id="268115"/>
    <lineage>
        <taxon>Bacteria</taxon>
        <taxon>Bacillati</taxon>
        <taxon>Cyanobacteriota</taxon>
        <taxon>Cyanophyceae</taxon>
        <taxon>Oculatellales</taxon>
        <taxon>Oculatellaceae</taxon>
        <taxon>Shackletoniella</taxon>
    </lineage>
</organism>
<dbReference type="AlphaFoldDB" id="A0A2W4VZI9"/>
<proteinExistence type="predicted"/>